<evidence type="ECO:0000256" key="2">
    <source>
        <dbReference type="SAM" id="MobiDB-lite"/>
    </source>
</evidence>
<name>A0ABQ6K0F4_9MICO</name>
<protein>
    <recommendedName>
        <fullName evidence="3">FAD-binding domain-containing protein</fullName>
    </recommendedName>
</protein>
<dbReference type="Pfam" id="PF01494">
    <property type="entry name" value="FAD_binding_3"/>
    <property type="match status" value="1"/>
</dbReference>
<reference evidence="5" key="1">
    <citation type="journal article" date="2019" name="Int. J. Syst. Evol. Microbiol.">
        <title>The Global Catalogue of Microorganisms (GCM) 10K type strain sequencing project: providing services to taxonomists for standard genome sequencing and annotation.</title>
        <authorList>
            <consortium name="The Broad Institute Genomics Platform"/>
            <consortium name="The Broad Institute Genome Sequencing Center for Infectious Disease"/>
            <person name="Wu L."/>
            <person name="Ma J."/>
        </authorList>
    </citation>
    <scope>NUCLEOTIDE SEQUENCE [LARGE SCALE GENOMIC DNA]</scope>
    <source>
        <strain evidence="5">NBRC 108894</strain>
    </source>
</reference>
<proteinExistence type="predicted"/>
<dbReference type="InterPro" id="IPR036188">
    <property type="entry name" value="FAD/NAD-bd_sf"/>
</dbReference>
<dbReference type="PANTHER" id="PTHR43476:SF5">
    <property type="entry name" value="FAD-DEPENDENT MONOOXYGENASE"/>
    <property type="match status" value="1"/>
</dbReference>
<feature type="region of interest" description="Disordered" evidence="2">
    <location>
        <begin position="118"/>
        <end position="139"/>
    </location>
</feature>
<organism evidence="4 5">
    <name type="scientific">Pseudolysinimonas kribbensis</name>
    <dbReference type="NCBI Taxonomy" id="433641"/>
    <lineage>
        <taxon>Bacteria</taxon>
        <taxon>Bacillati</taxon>
        <taxon>Actinomycetota</taxon>
        <taxon>Actinomycetes</taxon>
        <taxon>Micrococcales</taxon>
        <taxon>Microbacteriaceae</taxon>
        <taxon>Pseudolysinimonas</taxon>
    </lineage>
</organism>
<gene>
    <name evidence="4" type="ORF">GCM10025881_07620</name>
</gene>
<sequence length="139" mass="14790">MLVDPGLLAIGDAAHAMSPAFGVGINYAIQDAVAAANALAAPLRDGSDLAPHLAALQRRRLPRSPTCRPCSCGRTGSSRDARPRSCTPPRWYERAMLALALPIARRAAARIVGRGFRPERLDDVPPTRSDQRSPATPST</sequence>
<dbReference type="EMBL" id="BSVB01000001">
    <property type="protein sequence ID" value="GMA93938.1"/>
    <property type="molecule type" value="Genomic_DNA"/>
</dbReference>
<comment type="caution">
    <text evidence="4">The sequence shown here is derived from an EMBL/GenBank/DDBJ whole genome shotgun (WGS) entry which is preliminary data.</text>
</comment>
<dbReference type="PANTHER" id="PTHR43476">
    <property type="entry name" value="3-(3-HYDROXY-PHENYL)PROPIONATE/3-HYDROXYCINNAMIC ACID HYDROXYLASE"/>
    <property type="match status" value="1"/>
</dbReference>
<feature type="compositionally biased region" description="Basic and acidic residues" evidence="2">
    <location>
        <begin position="118"/>
        <end position="131"/>
    </location>
</feature>
<keyword evidence="5" id="KW-1185">Reference proteome</keyword>
<evidence type="ECO:0000256" key="1">
    <source>
        <dbReference type="ARBA" id="ARBA00023002"/>
    </source>
</evidence>
<dbReference type="InterPro" id="IPR050631">
    <property type="entry name" value="PheA/TfdB_FAD_monoxygenase"/>
</dbReference>
<dbReference type="Proteomes" id="UP001157034">
    <property type="component" value="Unassembled WGS sequence"/>
</dbReference>
<dbReference type="Gene3D" id="3.50.50.60">
    <property type="entry name" value="FAD/NAD(P)-binding domain"/>
    <property type="match status" value="1"/>
</dbReference>
<keyword evidence="1" id="KW-0560">Oxidoreductase</keyword>
<accession>A0ABQ6K0F4</accession>
<dbReference type="SUPFAM" id="SSF51905">
    <property type="entry name" value="FAD/NAD(P)-binding domain"/>
    <property type="match status" value="1"/>
</dbReference>
<feature type="domain" description="FAD-binding" evidence="3">
    <location>
        <begin position="7"/>
        <end position="47"/>
    </location>
</feature>
<dbReference type="InterPro" id="IPR002938">
    <property type="entry name" value="FAD-bd"/>
</dbReference>
<feature type="region of interest" description="Disordered" evidence="2">
    <location>
        <begin position="54"/>
        <end position="86"/>
    </location>
</feature>
<evidence type="ECO:0000313" key="4">
    <source>
        <dbReference type="EMBL" id="GMA93938.1"/>
    </source>
</evidence>
<evidence type="ECO:0000259" key="3">
    <source>
        <dbReference type="Pfam" id="PF01494"/>
    </source>
</evidence>
<evidence type="ECO:0000313" key="5">
    <source>
        <dbReference type="Proteomes" id="UP001157034"/>
    </source>
</evidence>